<dbReference type="EMBL" id="JACKTY010000030">
    <property type="protein sequence ID" value="MCV7227574.1"/>
    <property type="molecule type" value="Genomic_DNA"/>
</dbReference>
<comment type="caution">
    <text evidence="1">The sequence shown here is derived from an EMBL/GenBank/DDBJ whole genome shotgun (WGS) entry which is preliminary data.</text>
</comment>
<dbReference type="Proteomes" id="UP001526201">
    <property type="component" value="Unassembled WGS sequence"/>
</dbReference>
<reference evidence="1 2" key="1">
    <citation type="journal article" date="2022" name="BMC Genomics">
        <title>Comparative genome analysis of mycobacteria focusing on tRNA and non-coding RNA.</title>
        <authorList>
            <person name="Behra P.R.K."/>
            <person name="Pettersson B.M.F."/>
            <person name="Ramesh M."/>
            <person name="Das S."/>
            <person name="Dasgupta S."/>
            <person name="Kirsebom L.A."/>
        </authorList>
    </citation>
    <scope>NUCLEOTIDE SEQUENCE [LARGE SCALE GENOMIC DNA]</scope>
    <source>
        <strain evidence="1 2">DSM 44078</strain>
    </source>
</reference>
<organism evidence="1 2">
    <name type="scientific">Mycolicibacterium komossense</name>
    <dbReference type="NCBI Taxonomy" id="1779"/>
    <lineage>
        <taxon>Bacteria</taxon>
        <taxon>Bacillati</taxon>
        <taxon>Actinomycetota</taxon>
        <taxon>Actinomycetes</taxon>
        <taxon>Mycobacteriales</taxon>
        <taxon>Mycobacteriaceae</taxon>
        <taxon>Mycolicibacterium</taxon>
    </lineage>
</organism>
<evidence type="ECO:0000313" key="1">
    <source>
        <dbReference type="EMBL" id="MCV7227574.1"/>
    </source>
</evidence>
<accession>A0ABT3CDL2</accession>
<dbReference type="RefSeq" id="WP_264068562.1">
    <property type="nucleotide sequence ID" value="NZ_JACKTY010000030.1"/>
</dbReference>
<proteinExistence type="predicted"/>
<keyword evidence="2" id="KW-1185">Reference proteome</keyword>
<sequence length="119" mass="13006">MLTDTCGFEMVVQGPHKPRRGDGGGLGFTVERIPHPIQQVDKGEVLVEVEFYRSKPIGQMRGAITDMILVDNKFGVGGTQLRAAWPPPFLPVLIGEDDQPFQVVLPDENIDLALNGPGR</sequence>
<name>A0ABT3CDL2_9MYCO</name>
<gene>
    <name evidence="1" type="ORF">H7J73_16230</name>
</gene>
<evidence type="ECO:0000313" key="2">
    <source>
        <dbReference type="Proteomes" id="UP001526201"/>
    </source>
</evidence>
<protein>
    <submittedName>
        <fullName evidence="1">Uncharacterized protein</fullName>
    </submittedName>
</protein>